<evidence type="ECO:0000256" key="1">
    <source>
        <dbReference type="ARBA" id="ARBA00022729"/>
    </source>
</evidence>
<protein>
    <recommendedName>
        <fullName evidence="3">Outer membrane protein beta-barrel domain-containing protein</fullName>
    </recommendedName>
</protein>
<evidence type="ECO:0000256" key="2">
    <source>
        <dbReference type="SAM" id="SignalP"/>
    </source>
</evidence>
<dbReference type="RefSeq" id="WP_046971007.1">
    <property type="nucleotide sequence ID" value="NZ_JPLA01000014.1"/>
</dbReference>
<dbReference type="EMBL" id="JPLA01000014">
    <property type="protein sequence ID" value="KLD64673.1"/>
    <property type="molecule type" value="Genomic_DNA"/>
</dbReference>
<feature type="chain" id="PRO_5002575874" description="Outer membrane protein beta-barrel domain-containing protein" evidence="2">
    <location>
        <begin position="22"/>
        <end position="218"/>
    </location>
</feature>
<dbReference type="Pfam" id="PF13505">
    <property type="entry name" value="OMP_b-brl"/>
    <property type="match status" value="1"/>
</dbReference>
<comment type="caution">
    <text evidence="4">The sequence shown here is derived from an EMBL/GenBank/DDBJ whole genome shotgun (WGS) entry which is preliminary data.</text>
</comment>
<dbReference type="PATRIC" id="fig|1440762.4.peg.595"/>
<dbReference type="SUPFAM" id="SSF56925">
    <property type="entry name" value="OMPA-like"/>
    <property type="match status" value="1"/>
</dbReference>
<name>A0A0G9H542_9GAMM</name>
<dbReference type="AlphaFoldDB" id="A0A0G9H542"/>
<dbReference type="OrthoDB" id="5735897at2"/>
<evidence type="ECO:0000259" key="3">
    <source>
        <dbReference type="Pfam" id="PF13505"/>
    </source>
</evidence>
<keyword evidence="1 2" id="KW-0732">Signal</keyword>
<reference evidence="4 5" key="1">
    <citation type="journal article" date="2015" name="Antonie Van Leeuwenhoek">
        <title>A phylogenomic and molecular marker based taxonomic framework for the order Xanthomonadales: proposal to transfer the families Algiphilaceae and Solimonadaceae to the order Nevskiales ord. nov. and to create a new family within the order Xanthomonadales, the family Rhodanobacteraceae fam. nov., containing the genus Rhodanobacter and its closest relatives.</title>
        <authorList>
            <person name="Naushad S."/>
            <person name="Adeolu M."/>
            <person name="Wong S."/>
            <person name="Sohail M."/>
            <person name="Schellhorn H.E."/>
            <person name="Gupta R.S."/>
        </authorList>
    </citation>
    <scope>NUCLEOTIDE SEQUENCE [LARGE SCALE GENOMIC DNA]</scope>
    <source>
        <strain evidence="4 5">DSM 16301</strain>
    </source>
</reference>
<feature type="signal peptide" evidence="2">
    <location>
        <begin position="1"/>
        <end position="21"/>
    </location>
</feature>
<organism evidence="4 5">
    <name type="scientific">Dyella japonica DSM 16301</name>
    <dbReference type="NCBI Taxonomy" id="1440762"/>
    <lineage>
        <taxon>Bacteria</taxon>
        <taxon>Pseudomonadati</taxon>
        <taxon>Pseudomonadota</taxon>
        <taxon>Gammaproteobacteria</taxon>
        <taxon>Lysobacterales</taxon>
        <taxon>Rhodanobacteraceae</taxon>
        <taxon>Dyella</taxon>
    </lineage>
</organism>
<dbReference type="Proteomes" id="UP000035481">
    <property type="component" value="Unassembled WGS sequence"/>
</dbReference>
<dbReference type="STRING" id="1440762.Y882_06200"/>
<evidence type="ECO:0000313" key="5">
    <source>
        <dbReference type="Proteomes" id="UP000035481"/>
    </source>
</evidence>
<sequence length="218" mass="24265">MSKYAFAAALLVAVASSPAMAQGGQFFVDGGIGRSSYALWNGQYDSDKTDWASSIRAGYLWHGFVDYGVELGYVDLGQEVNRYDYVHITGSDYVRNSTAANGWLLGGRLEYVIGQSWYVMGRGGWFRPRVNQESGWWALTSGYPWASVPASGFTHYQDSFNTGTQTYYGVGLGYIISPHWRAGLNYDYYDLGSLLSLPGFREPSSHVKSYSASVQYRF</sequence>
<gene>
    <name evidence="4" type="ORF">Y882_06200</name>
</gene>
<dbReference type="InterPro" id="IPR027385">
    <property type="entry name" value="Beta-barrel_OMP"/>
</dbReference>
<accession>A0A0G9H542</accession>
<dbReference type="Gene3D" id="2.40.160.20">
    <property type="match status" value="1"/>
</dbReference>
<feature type="domain" description="Outer membrane protein beta-barrel" evidence="3">
    <location>
        <begin position="7"/>
        <end position="218"/>
    </location>
</feature>
<evidence type="ECO:0000313" key="4">
    <source>
        <dbReference type="EMBL" id="KLD64673.1"/>
    </source>
</evidence>
<dbReference type="InterPro" id="IPR011250">
    <property type="entry name" value="OMP/PagP_B-barrel"/>
</dbReference>
<proteinExistence type="predicted"/>